<feature type="compositionally biased region" description="Basic and acidic residues" evidence="1">
    <location>
        <begin position="48"/>
        <end position="76"/>
    </location>
</feature>
<protein>
    <submittedName>
        <fullName evidence="2">Uncharacterized protein</fullName>
    </submittedName>
</protein>
<dbReference type="Proteomes" id="UP000663722">
    <property type="component" value="Chromosome"/>
</dbReference>
<dbReference type="EMBL" id="CP061800">
    <property type="protein sequence ID" value="QTA90133.1"/>
    <property type="molecule type" value="Genomic_DNA"/>
</dbReference>
<evidence type="ECO:0000256" key="1">
    <source>
        <dbReference type="SAM" id="MobiDB-lite"/>
    </source>
</evidence>
<dbReference type="AlphaFoldDB" id="A0A975GRL8"/>
<evidence type="ECO:0000313" key="3">
    <source>
        <dbReference type="Proteomes" id="UP000663722"/>
    </source>
</evidence>
<reference evidence="2" key="1">
    <citation type="journal article" date="2021" name="Microb. Physiol.">
        <title>Proteogenomic Insights into the Physiology of Marine, Sulfate-Reducing, Filamentous Desulfonema limicola and Desulfonema magnum.</title>
        <authorList>
            <person name="Schnaars V."/>
            <person name="Wohlbrand L."/>
            <person name="Scheve S."/>
            <person name="Hinrichs C."/>
            <person name="Reinhardt R."/>
            <person name="Rabus R."/>
        </authorList>
    </citation>
    <scope>NUCLEOTIDE SEQUENCE</scope>
    <source>
        <strain evidence="2">4be13</strain>
    </source>
</reference>
<organism evidence="2 3">
    <name type="scientific">Desulfonema magnum</name>
    <dbReference type="NCBI Taxonomy" id="45655"/>
    <lineage>
        <taxon>Bacteria</taxon>
        <taxon>Pseudomonadati</taxon>
        <taxon>Thermodesulfobacteriota</taxon>
        <taxon>Desulfobacteria</taxon>
        <taxon>Desulfobacterales</taxon>
        <taxon>Desulfococcaceae</taxon>
        <taxon>Desulfonema</taxon>
    </lineage>
</organism>
<keyword evidence="3" id="KW-1185">Reference proteome</keyword>
<name>A0A975GRL8_9BACT</name>
<sequence length="76" mass="8639">MMVIKDESDRILISHKTAWENGDGARQILEKVKKCGMAVTRAFSEALRQTEKKAETGDEMQEDKGEFEKIPERAVV</sequence>
<accession>A0A975GRL8</accession>
<gene>
    <name evidence="2" type="ORF">dnm_061940</name>
</gene>
<dbReference type="RefSeq" id="WP_207678471.1">
    <property type="nucleotide sequence ID" value="NZ_CP061800.1"/>
</dbReference>
<feature type="region of interest" description="Disordered" evidence="1">
    <location>
        <begin position="47"/>
        <end position="76"/>
    </location>
</feature>
<dbReference type="KEGG" id="dmm:dnm_061940"/>
<evidence type="ECO:0000313" key="2">
    <source>
        <dbReference type="EMBL" id="QTA90133.1"/>
    </source>
</evidence>
<proteinExistence type="predicted"/>